<name>A0ABY5E1H1_9ACTN</name>
<evidence type="ECO:0000259" key="8">
    <source>
        <dbReference type="Pfam" id="PF00127"/>
    </source>
</evidence>
<evidence type="ECO:0000256" key="1">
    <source>
        <dbReference type="ARBA" id="ARBA00001935"/>
    </source>
</evidence>
<dbReference type="RefSeq" id="WP_254573336.1">
    <property type="nucleotide sequence ID" value="NZ_CP098502.1"/>
</dbReference>
<feature type="domain" description="Blue (type 1) copper" evidence="8">
    <location>
        <begin position="37"/>
        <end position="118"/>
    </location>
</feature>
<dbReference type="SUPFAM" id="SSF49503">
    <property type="entry name" value="Cupredoxins"/>
    <property type="match status" value="1"/>
</dbReference>
<evidence type="ECO:0000313" key="9">
    <source>
        <dbReference type="EMBL" id="UTI66669.1"/>
    </source>
</evidence>
<sequence length="118" mass="12492">MATSRIGKGPILAGAILACGAGLVAGSAGRADAAGSAHVRIKNIDFSPHKLVIKQGTTVRWTFEDAATPHNVTSRGRAKFRSSPSKQSGSYSVKFTKPGTYRYVCTIHFNMKGTIVVK</sequence>
<proteinExistence type="predicted"/>
<evidence type="ECO:0000256" key="2">
    <source>
        <dbReference type="ARBA" id="ARBA00004418"/>
    </source>
</evidence>
<organism evidence="9 10">
    <name type="scientific">Paraconexibacter antarcticus</name>
    <dbReference type="NCBI Taxonomy" id="2949664"/>
    <lineage>
        <taxon>Bacteria</taxon>
        <taxon>Bacillati</taxon>
        <taxon>Actinomycetota</taxon>
        <taxon>Thermoleophilia</taxon>
        <taxon>Solirubrobacterales</taxon>
        <taxon>Paraconexibacteraceae</taxon>
        <taxon>Paraconexibacter</taxon>
    </lineage>
</organism>
<evidence type="ECO:0000256" key="7">
    <source>
        <dbReference type="ARBA" id="ARBA00023008"/>
    </source>
</evidence>
<dbReference type="EMBL" id="CP098502">
    <property type="protein sequence ID" value="UTI66669.1"/>
    <property type="molecule type" value="Genomic_DNA"/>
</dbReference>
<comment type="subcellular location">
    <subcellularLocation>
        <location evidence="2">Periplasm</location>
    </subcellularLocation>
</comment>
<evidence type="ECO:0000256" key="6">
    <source>
        <dbReference type="ARBA" id="ARBA00022982"/>
    </source>
</evidence>
<evidence type="ECO:0000256" key="4">
    <source>
        <dbReference type="ARBA" id="ARBA00022723"/>
    </source>
</evidence>
<dbReference type="Pfam" id="PF00127">
    <property type="entry name" value="Copper-bind"/>
    <property type="match status" value="1"/>
</dbReference>
<keyword evidence="7" id="KW-0186">Copper</keyword>
<evidence type="ECO:0000313" key="10">
    <source>
        <dbReference type="Proteomes" id="UP001056035"/>
    </source>
</evidence>
<reference evidence="9 10" key="1">
    <citation type="submission" date="2022-06" db="EMBL/GenBank/DDBJ databases">
        <title>Paraconexibacter antarcticus.</title>
        <authorList>
            <person name="Kim C.S."/>
        </authorList>
    </citation>
    <scope>NUCLEOTIDE SEQUENCE [LARGE SCALE GENOMIC DNA]</scope>
    <source>
        <strain evidence="9 10">02-257</strain>
    </source>
</reference>
<keyword evidence="10" id="KW-1185">Reference proteome</keyword>
<dbReference type="Gene3D" id="2.60.40.420">
    <property type="entry name" value="Cupredoxins - blue copper proteins"/>
    <property type="match status" value="1"/>
</dbReference>
<protein>
    <submittedName>
        <fullName evidence="9">Plastocyanin/azurin family copper-binding protein</fullName>
    </submittedName>
</protein>
<evidence type="ECO:0000256" key="5">
    <source>
        <dbReference type="ARBA" id="ARBA00022764"/>
    </source>
</evidence>
<keyword evidence="5" id="KW-0574">Periplasm</keyword>
<dbReference type="InterPro" id="IPR052721">
    <property type="entry name" value="ET_Amicyanin"/>
</dbReference>
<dbReference type="InterPro" id="IPR008972">
    <property type="entry name" value="Cupredoxin"/>
</dbReference>
<keyword evidence="6" id="KW-0249">Electron transport</keyword>
<dbReference type="PANTHER" id="PTHR36507:SF1">
    <property type="entry name" value="BLL1555 PROTEIN"/>
    <property type="match status" value="1"/>
</dbReference>
<evidence type="ECO:0000256" key="3">
    <source>
        <dbReference type="ARBA" id="ARBA00022448"/>
    </source>
</evidence>
<dbReference type="PRINTS" id="PR00155">
    <property type="entry name" value="AMICYANIN"/>
</dbReference>
<dbReference type="InterPro" id="IPR000923">
    <property type="entry name" value="BlueCu_1"/>
</dbReference>
<gene>
    <name evidence="9" type="ORF">NBH00_10780</name>
</gene>
<dbReference type="Proteomes" id="UP001056035">
    <property type="component" value="Chromosome"/>
</dbReference>
<comment type="cofactor">
    <cofactor evidence="1">
        <name>Cu cation</name>
        <dbReference type="ChEBI" id="CHEBI:23378"/>
    </cofactor>
</comment>
<keyword evidence="4" id="KW-0479">Metal-binding</keyword>
<keyword evidence="3" id="KW-0813">Transport</keyword>
<accession>A0ABY5E1H1</accession>
<dbReference type="PANTHER" id="PTHR36507">
    <property type="entry name" value="BLL1555 PROTEIN"/>
    <property type="match status" value="1"/>
</dbReference>
<dbReference type="InterPro" id="IPR002386">
    <property type="entry name" value="Amicyanin/Pseudoazurin"/>
</dbReference>
<dbReference type="PROSITE" id="PS51257">
    <property type="entry name" value="PROKAR_LIPOPROTEIN"/>
    <property type="match status" value="1"/>
</dbReference>